<feature type="transmembrane region" description="Helical" evidence="1">
    <location>
        <begin position="36"/>
        <end position="56"/>
    </location>
</feature>
<keyword evidence="3" id="KW-0378">Hydrolase</keyword>
<keyword evidence="1" id="KW-1133">Transmembrane helix</keyword>
<dbReference type="AlphaFoldDB" id="A0A1J5R0S6"/>
<feature type="domain" description="Phosphatidic acid phosphatase type 2/haloperoxidase" evidence="2">
    <location>
        <begin position="34"/>
        <end position="144"/>
    </location>
</feature>
<comment type="caution">
    <text evidence="3">The sequence shown here is derived from an EMBL/GenBank/DDBJ whole genome shotgun (WGS) entry which is preliminary data.</text>
</comment>
<dbReference type="SMART" id="SM00014">
    <property type="entry name" value="acidPPc"/>
    <property type="match status" value="1"/>
</dbReference>
<proteinExistence type="predicted"/>
<dbReference type="PANTHER" id="PTHR14969:SF13">
    <property type="entry name" value="AT30094P"/>
    <property type="match status" value="1"/>
</dbReference>
<protein>
    <submittedName>
        <fullName evidence="3">Putative undecaprenyl-diphosphatase YbjG</fullName>
        <ecNumber evidence="3">3.6.1.27</ecNumber>
    </submittedName>
</protein>
<sequence length="168" mass="17460">MKTLVVVLAQVLPLLVPAVAALVWFTLPRASKIALGAQAVIALVVVLGLIQVAAALHTDPRPFAVDPSLTPFFVHPADNGFPSDHTALASTVAFLVMRYRTRLGVILLAASIVGGAARVVAHVHHTQDIVAGALIAALGVAVAAALWGWVRPHLPRRLVPEPGADPVG</sequence>
<dbReference type="InterPro" id="IPR036938">
    <property type="entry name" value="PAP2/HPO_sf"/>
</dbReference>
<name>A0A1J5R0S6_9ZZZZ</name>
<keyword evidence="1" id="KW-0812">Transmembrane</keyword>
<evidence type="ECO:0000259" key="2">
    <source>
        <dbReference type="SMART" id="SM00014"/>
    </source>
</evidence>
<evidence type="ECO:0000313" key="3">
    <source>
        <dbReference type="EMBL" id="OIQ83323.1"/>
    </source>
</evidence>
<dbReference type="EMBL" id="MLJW01000714">
    <property type="protein sequence ID" value="OIQ83323.1"/>
    <property type="molecule type" value="Genomic_DNA"/>
</dbReference>
<keyword evidence="1" id="KW-0472">Membrane</keyword>
<dbReference type="GO" id="GO:0050380">
    <property type="term" value="F:undecaprenyl-diphosphatase activity"/>
    <property type="evidence" value="ECO:0007669"/>
    <property type="project" value="UniProtKB-EC"/>
</dbReference>
<reference evidence="3" key="1">
    <citation type="submission" date="2016-10" db="EMBL/GenBank/DDBJ databases">
        <title>Sequence of Gallionella enrichment culture.</title>
        <authorList>
            <person name="Poehlein A."/>
            <person name="Muehling M."/>
            <person name="Daniel R."/>
        </authorList>
    </citation>
    <scope>NUCLEOTIDE SEQUENCE</scope>
</reference>
<organism evidence="3">
    <name type="scientific">mine drainage metagenome</name>
    <dbReference type="NCBI Taxonomy" id="410659"/>
    <lineage>
        <taxon>unclassified sequences</taxon>
        <taxon>metagenomes</taxon>
        <taxon>ecological metagenomes</taxon>
    </lineage>
</organism>
<dbReference type="Pfam" id="PF01569">
    <property type="entry name" value="PAP2"/>
    <property type="match status" value="1"/>
</dbReference>
<dbReference type="EC" id="3.6.1.27" evidence="3"/>
<gene>
    <name evidence="3" type="primary">ybjG_6</name>
    <name evidence="3" type="ORF">GALL_348840</name>
</gene>
<feature type="transmembrane region" description="Helical" evidence="1">
    <location>
        <begin position="129"/>
        <end position="150"/>
    </location>
</feature>
<dbReference type="InterPro" id="IPR000326">
    <property type="entry name" value="PAP2/HPO"/>
</dbReference>
<accession>A0A1J5R0S6</accession>
<evidence type="ECO:0000256" key="1">
    <source>
        <dbReference type="SAM" id="Phobius"/>
    </source>
</evidence>
<feature type="transmembrane region" description="Helical" evidence="1">
    <location>
        <begin position="103"/>
        <end position="123"/>
    </location>
</feature>
<dbReference type="SUPFAM" id="SSF48317">
    <property type="entry name" value="Acid phosphatase/Vanadium-dependent haloperoxidase"/>
    <property type="match status" value="1"/>
</dbReference>
<dbReference type="Gene3D" id="1.20.144.10">
    <property type="entry name" value="Phosphatidic acid phosphatase type 2/haloperoxidase"/>
    <property type="match status" value="1"/>
</dbReference>
<dbReference type="PANTHER" id="PTHR14969">
    <property type="entry name" value="SPHINGOSINE-1-PHOSPHATE PHOSPHOHYDROLASE"/>
    <property type="match status" value="1"/>
</dbReference>